<accession>A0A7S4UX16</accession>
<dbReference type="AlphaFoldDB" id="A0A7S4UX16"/>
<dbReference type="PANTHER" id="PTHR45641">
    <property type="entry name" value="TETRATRICOPEPTIDE REPEAT PROTEIN (AFU_ORTHOLOGUE AFUA_6G03870)"/>
    <property type="match status" value="1"/>
</dbReference>
<keyword evidence="2 3" id="KW-0802">TPR repeat</keyword>
<keyword evidence="1" id="KW-0677">Repeat</keyword>
<evidence type="ECO:0000256" key="2">
    <source>
        <dbReference type="ARBA" id="ARBA00022803"/>
    </source>
</evidence>
<protein>
    <recommendedName>
        <fullName evidence="5">MalT-like TPR region domain-containing protein</fullName>
    </recommendedName>
</protein>
<feature type="repeat" description="TPR" evidence="3">
    <location>
        <begin position="444"/>
        <end position="477"/>
    </location>
</feature>
<dbReference type="Gene3D" id="1.25.40.10">
    <property type="entry name" value="Tetratricopeptide repeat domain"/>
    <property type="match status" value="3"/>
</dbReference>
<organism evidence="4">
    <name type="scientific">Ditylum brightwellii</name>
    <dbReference type="NCBI Taxonomy" id="49249"/>
    <lineage>
        <taxon>Eukaryota</taxon>
        <taxon>Sar</taxon>
        <taxon>Stramenopiles</taxon>
        <taxon>Ochrophyta</taxon>
        <taxon>Bacillariophyta</taxon>
        <taxon>Mediophyceae</taxon>
        <taxon>Lithodesmiophycidae</taxon>
        <taxon>Lithodesmiales</taxon>
        <taxon>Lithodesmiaceae</taxon>
        <taxon>Ditylum</taxon>
    </lineage>
</organism>
<evidence type="ECO:0008006" key="5">
    <source>
        <dbReference type="Google" id="ProtNLM"/>
    </source>
</evidence>
<dbReference type="SMART" id="SM00028">
    <property type="entry name" value="TPR"/>
    <property type="match status" value="5"/>
</dbReference>
<dbReference type="PANTHER" id="PTHR45641:SF1">
    <property type="entry name" value="AAA+ ATPASE DOMAIN-CONTAINING PROTEIN"/>
    <property type="match status" value="1"/>
</dbReference>
<dbReference type="InterPro" id="IPR019734">
    <property type="entry name" value="TPR_rpt"/>
</dbReference>
<dbReference type="EMBL" id="HBNS01010320">
    <property type="protein sequence ID" value="CAE4594675.1"/>
    <property type="molecule type" value="Transcribed_RNA"/>
</dbReference>
<dbReference type="InterPro" id="IPR011990">
    <property type="entry name" value="TPR-like_helical_dom_sf"/>
</dbReference>
<evidence type="ECO:0000256" key="3">
    <source>
        <dbReference type="PROSITE-ProRule" id="PRU00339"/>
    </source>
</evidence>
<dbReference type="Pfam" id="PF13424">
    <property type="entry name" value="TPR_12"/>
    <property type="match status" value="2"/>
</dbReference>
<dbReference type="SUPFAM" id="SSF48452">
    <property type="entry name" value="TPR-like"/>
    <property type="match status" value="2"/>
</dbReference>
<feature type="repeat" description="TPR" evidence="3">
    <location>
        <begin position="403"/>
        <end position="436"/>
    </location>
</feature>
<evidence type="ECO:0000256" key="1">
    <source>
        <dbReference type="ARBA" id="ARBA00022737"/>
    </source>
</evidence>
<gene>
    <name evidence="4" type="ORF">DBRI00130_LOCUS8340</name>
</gene>
<dbReference type="PROSITE" id="PS50005">
    <property type="entry name" value="TPR"/>
    <property type="match status" value="2"/>
</dbReference>
<proteinExistence type="predicted"/>
<name>A0A7S4UX16_9STRA</name>
<evidence type="ECO:0000313" key="4">
    <source>
        <dbReference type="EMBL" id="CAE4594675.1"/>
    </source>
</evidence>
<sequence>MDTPNRNEERSTVITQSTEMMMSHINDYGRVTPLRLLPSKKELYRLASELNDVGVEYHRAGTYHKALLEYQEAANLRMVASQIANGDMTGLANLPMTNMIEKYETVKAQKEELILKSADRQPKDQPLDLYRTLHQQARSRTTSDNNNIPVEEPICSATQVNEEEMSLEVDTAVTLYNMGLVHQENNRMMMATQFFSLAQQSIPQTSYPFLTALIRYSSAKALYIDGDLTRAAHNLSKATQIYWAAVATKTLHGEEGVELNLASAISLMGRIHFEMKDYDEAAKLCQQVLQIRCAVLGEDDVHTAAASYNLALVLAETGGSSFIQEAIQLVRLSFQVFLDDRKESPSSVVSRSNIIQVVQTLGGLFMRIGRLTLSMHCVTKSLQLARKAASEDPTDKFYLVDIADSLFAFGKILHMQGQWQSALKHYHEALQVERVIGEEHKEIALVLCCLGQVYYRLGDLDSAFEYHERALHFSRRFLDDQCPFMAGLQHNIGNIQNERGNTEDAIARLADSERIRARGSQAHNDANSVISLMSPSDTEQTLHGMIDLFQSYGIDFYPAAGAA</sequence>
<reference evidence="4" key="1">
    <citation type="submission" date="2021-01" db="EMBL/GenBank/DDBJ databases">
        <authorList>
            <person name="Corre E."/>
            <person name="Pelletier E."/>
            <person name="Niang G."/>
            <person name="Scheremetjew M."/>
            <person name="Finn R."/>
            <person name="Kale V."/>
            <person name="Holt S."/>
            <person name="Cochrane G."/>
            <person name="Meng A."/>
            <person name="Brown T."/>
            <person name="Cohen L."/>
        </authorList>
    </citation>
    <scope>NUCLEOTIDE SEQUENCE</scope>
    <source>
        <strain evidence="4">GSO104</strain>
    </source>
</reference>